<dbReference type="RefSeq" id="XP_053589023.1">
    <property type="nucleotide sequence ID" value="XM_053724829.1"/>
</dbReference>
<evidence type="ECO:0000313" key="1">
    <source>
        <dbReference type="EMBL" id="KAF1764735.1"/>
    </source>
</evidence>
<dbReference type="AlphaFoldDB" id="A0A6A5HBV9"/>
<sequence length="87" mass="10579">MFIPCNEEEQISLYGFNLLSNWESRESLEELVKNDYSLELYRTYEIKRFCRYYLQGSCGYLARRVIRKIETLEQKEQEKIIKRRGGL</sequence>
<dbReference type="Proteomes" id="UP000483820">
    <property type="component" value="Chromosome II"/>
</dbReference>
<proteinExistence type="predicted"/>
<evidence type="ECO:0000313" key="2">
    <source>
        <dbReference type="EMBL" id="KAF1764736.1"/>
    </source>
</evidence>
<gene>
    <name evidence="1" type="ORF">GCK72_004685</name>
    <name evidence="2" type="ORF">GCK72_004686</name>
</gene>
<dbReference type="EMBL" id="WUAV01000002">
    <property type="protein sequence ID" value="KAF1764736.1"/>
    <property type="molecule type" value="Genomic_DNA"/>
</dbReference>
<dbReference type="CTD" id="78773962"/>
<organism evidence="1 3">
    <name type="scientific">Caenorhabditis remanei</name>
    <name type="common">Caenorhabditis vulgaris</name>
    <dbReference type="NCBI Taxonomy" id="31234"/>
    <lineage>
        <taxon>Eukaryota</taxon>
        <taxon>Metazoa</taxon>
        <taxon>Ecdysozoa</taxon>
        <taxon>Nematoda</taxon>
        <taxon>Chromadorea</taxon>
        <taxon>Rhabditida</taxon>
        <taxon>Rhabditina</taxon>
        <taxon>Rhabditomorpha</taxon>
        <taxon>Rhabditoidea</taxon>
        <taxon>Rhabditidae</taxon>
        <taxon>Peloderinae</taxon>
        <taxon>Caenorhabditis</taxon>
    </lineage>
</organism>
<reference evidence="1 3" key="1">
    <citation type="submission" date="2019-12" db="EMBL/GenBank/DDBJ databases">
        <title>Chromosome-level assembly of the Caenorhabditis remanei genome.</title>
        <authorList>
            <person name="Teterina A.A."/>
            <person name="Willis J.H."/>
            <person name="Phillips P.C."/>
        </authorList>
    </citation>
    <scope>NUCLEOTIDE SEQUENCE [LARGE SCALE GENOMIC DNA]</scope>
    <source>
        <strain evidence="1 3">PX506</strain>
        <tissue evidence="1">Whole organism</tissue>
    </source>
</reference>
<evidence type="ECO:0000313" key="3">
    <source>
        <dbReference type="Proteomes" id="UP000483820"/>
    </source>
</evidence>
<dbReference type="GeneID" id="78773962"/>
<dbReference type="EMBL" id="WUAV01000002">
    <property type="protein sequence ID" value="KAF1764735.1"/>
    <property type="molecule type" value="Genomic_DNA"/>
</dbReference>
<accession>A0A6A5HBV9</accession>
<protein>
    <submittedName>
        <fullName evidence="1">Uncharacterized protein</fullName>
    </submittedName>
</protein>
<name>A0A6A5HBV9_CAERE</name>
<dbReference type="KEGG" id="crq:GCK72_004685"/>
<comment type="caution">
    <text evidence="1">The sequence shown here is derived from an EMBL/GenBank/DDBJ whole genome shotgun (WGS) entry which is preliminary data.</text>
</comment>